<keyword evidence="1" id="KW-0812">Transmembrane</keyword>
<dbReference type="EMBL" id="MU857693">
    <property type="protein sequence ID" value="KAK4245696.1"/>
    <property type="molecule type" value="Genomic_DNA"/>
</dbReference>
<sequence>MSTHITLADTTFSSPFPLLTVSVDVLAPYGPEVWRRPLSDLLDKGACATVVIAHIIVIVVVAVEHLLKSGVALLRGRELPGLPLPGLVPGPDLGRNVSRVGQKRVGVIKAPFRRSSPNAREVWPVH</sequence>
<dbReference type="Proteomes" id="UP001303647">
    <property type="component" value="Unassembled WGS sequence"/>
</dbReference>
<keyword evidence="1" id="KW-0472">Membrane</keyword>
<gene>
    <name evidence="2" type="ORF">C7999DRAFT_33911</name>
</gene>
<keyword evidence="3" id="KW-1185">Reference proteome</keyword>
<organism evidence="2 3">
    <name type="scientific">Corynascus novoguineensis</name>
    <dbReference type="NCBI Taxonomy" id="1126955"/>
    <lineage>
        <taxon>Eukaryota</taxon>
        <taxon>Fungi</taxon>
        <taxon>Dikarya</taxon>
        <taxon>Ascomycota</taxon>
        <taxon>Pezizomycotina</taxon>
        <taxon>Sordariomycetes</taxon>
        <taxon>Sordariomycetidae</taxon>
        <taxon>Sordariales</taxon>
        <taxon>Chaetomiaceae</taxon>
        <taxon>Corynascus</taxon>
    </lineage>
</organism>
<accession>A0AAN7CQ02</accession>
<evidence type="ECO:0000256" key="1">
    <source>
        <dbReference type="SAM" id="Phobius"/>
    </source>
</evidence>
<evidence type="ECO:0000313" key="2">
    <source>
        <dbReference type="EMBL" id="KAK4245696.1"/>
    </source>
</evidence>
<reference evidence="2" key="2">
    <citation type="submission" date="2023-05" db="EMBL/GenBank/DDBJ databases">
        <authorList>
            <consortium name="Lawrence Berkeley National Laboratory"/>
            <person name="Steindorff A."/>
            <person name="Hensen N."/>
            <person name="Bonometti L."/>
            <person name="Westerberg I."/>
            <person name="Brannstrom I.O."/>
            <person name="Guillou S."/>
            <person name="Cros-Aarteil S."/>
            <person name="Calhoun S."/>
            <person name="Haridas S."/>
            <person name="Kuo A."/>
            <person name="Mondo S."/>
            <person name="Pangilinan J."/>
            <person name="Riley R."/>
            <person name="Labutti K."/>
            <person name="Andreopoulos B."/>
            <person name="Lipzen A."/>
            <person name="Chen C."/>
            <person name="Yanf M."/>
            <person name="Daum C."/>
            <person name="Ng V."/>
            <person name="Clum A."/>
            <person name="Ohm R."/>
            <person name="Martin F."/>
            <person name="Silar P."/>
            <person name="Natvig D."/>
            <person name="Lalanne C."/>
            <person name="Gautier V."/>
            <person name="Ament-Velasquez S.L."/>
            <person name="Kruys A."/>
            <person name="Hutchinson M.I."/>
            <person name="Powell A.J."/>
            <person name="Barry K."/>
            <person name="Miller A.N."/>
            <person name="Grigoriev I.V."/>
            <person name="Debuchy R."/>
            <person name="Gladieux P."/>
            <person name="Thoren M.H."/>
            <person name="Johannesson H."/>
        </authorList>
    </citation>
    <scope>NUCLEOTIDE SEQUENCE</scope>
    <source>
        <strain evidence="2">CBS 359.72</strain>
    </source>
</reference>
<protein>
    <submittedName>
        <fullName evidence="2">Uncharacterized protein</fullName>
    </submittedName>
</protein>
<dbReference type="AlphaFoldDB" id="A0AAN7CQ02"/>
<name>A0AAN7CQ02_9PEZI</name>
<reference evidence="2" key="1">
    <citation type="journal article" date="2023" name="Mol. Phylogenet. Evol.">
        <title>Genome-scale phylogeny and comparative genomics of the fungal order Sordariales.</title>
        <authorList>
            <person name="Hensen N."/>
            <person name="Bonometti L."/>
            <person name="Westerberg I."/>
            <person name="Brannstrom I.O."/>
            <person name="Guillou S."/>
            <person name="Cros-Aarteil S."/>
            <person name="Calhoun S."/>
            <person name="Haridas S."/>
            <person name="Kuo A."/>
            <person name="Mondo S."/>
            <person name="Pangilinan J."/>
            <person name="Riley R."/>
            <person name="LaButti K."/>
            <person name="Andreopoulos B."/>
            <person name="Lipzen A."/>
            <person name="Chen C."/>
            <person name="Yan M."/>
            <person name="Daum C."/>
            <person name="Ng V."/>
            <person name="Clum A."/>
            <person name="Steindorff A."/>
            <person name="Ohm R.A."/>
            <person name="Martin F."/>
            <person name="Silar P."/>
            <person name="Natvig D.O."/>
            <person name="Lalanne C."/>
            <person name="Gautier V."/>
            <person name="Ament-Velasquez S.L."/>
            <person name="Kruys A."/>
            <person name="Hutchinson M.I."/>
            <person name="Powell A.J."/>
            <person name="Barry K."/>
            <person name="Miller A.N."/>
            <person name="Grigoriev I.V."/>
            <person name="Debuchy R."/>
            <person name="Gladieux P."/>
            <person name="Hiltunen Thoren M."/>
            <person name="Johannesson H."/>
        </authorList>
    </citation>
    <scope>NUCLEOTIDE SEQUENCE</scope>
    <source>
        <strain evidence="2">CBS 359.72</strain>
    </source>
</reference>
<proteinExistence type="predicted"/>
<keyword evidence="1" id="KW-1133">Transmembrane helix</keyword>
<comment type="caution">
    <text evidence="2">The sequence shown here is derived from an EMBL/GenBank/DDBJ whole genome shotgun (WGS) entry which is preliminary data.</text>
</comment>
<feature type="transmembrane region" description="Helical" evidence="1">
    <location>
        <begin position="48"/>
        <end position="67"/>
    </location>
</feature>
<evidence type="ECO:0000313" key="3">
    <source>
        <dbReference type="Proteomes" id="UP001303647"/>
    </source>
</evidence>